<evidence type="ECO:0000313" key="3">
    <source>
        <dbReference type="Proteomes" id="UP001058290"/>
    </source>
</evidence>
<dbReference type="PRINTS" id="PR00111">
    <property type="entry name" value="ABHYDROLASE"/>
</dbReference>
<gene>
    <name evidence="2" type="ORF">N4T19_22935</name>
</gene>
<dbReference type="SUPFAM" id="SSF53474">
    <property type="entry name" value="alpha/beta-Hydrolases"/>
    <property type="match status" value="1"/>
</dbReference>
<organism evidence="2 3">
    <name type="scientific">Comamonas squillarum</name>
    <dbReference type="NCBI Taxonomy" id="2977320"/>
    <lineage>
        <taxon>Bacteria</taxon>
        <taxon>Pseudomonadati</taxon>
        <taxon>Pseudomonadota</taxon>
        <taxon>Betaproteobacteria</taxon>
        <taxon>Burkholderiales</taxon>
        <taxon>Comamonadaceae</taxon>
        <taxon>Comamonas</taxon>
    </lineage>
</organism>
<dbReference type="GO" id="GO:0016787">
    <property type="term" value="F:hydrolase activity"/>
    <property type="evidence" value="ECO:0007669"/>
    <property type="project" value="UniProtKB-KW"/>
</dbReference>
<name>A0ABY5ZYF3_9BURK</name>
<accession>A0ABY5ZYF3</accession>
<keyword evidence="3" id="KW-1185">Reference proteome</keyword>
<dbReference type="RefSeq" id="WP_260719082.1">
    <property type="nucleotide sequence ID" value="NZ_CP104377.1"/>
</dbReference>
<protein>
    <submittedName>
        <fullName evidence="2">Alpha/beta hydrolase</fullName>
    </submittedName>
</protein>
<dbReference type="PANTHER" id="PTHR43689:SF8">
    <property type="entry name" value="ALPHA_BETA-HYDROLASES SUPERFAMILY PROTEIN"/>
    <property type="match status" value="1"/>
</dbReference>
<dbReference type="InterPro" id="IPR029058">
    <property type="entry name" value="AB_hydrolase_fold"/>
</dbReference>
<proteinExistence type="predicted"/>
<dbReference type="EMBL" id="CP104377">
    <property type="protein sequence ID" value="UXC18501.1"/>
    <property type="molecule type" value="Genomic_DNA"/>
</dbReference>
<evidence type="ECO:0000259" key="1">
    <source>
        <dbReference type="Pfam" id="PF00561"/>
    </source>
</evidence>
<dbReference type="Gene3D" id="3.40.50.1820">
    <property type="entry name" value="alpha/beta hydrolase"/>
    <property type="match status" value="1"/>
</dbReference>
<dbReference type="PANTHER" id="PTHR43689">
    <property type="entry name" value="HYDROLASE"/>
    <property type="match status" value="1"/>
</dbReference>
<reference evidence="2" key="1">
    <citation type="submission" date="2022-09" db="EMBL/GenBank/DDBJ databases">
        <title>Bacterial diversity in gut of crayfish and pufferfish.</title>
        <authorList>
            <person name="Huang Y."/>
        </authorList>
    </citation>
    <scope>NUCLEOTIDE SEQUENCE</scope>
    <source>
        <strain evidence="2">PR12</strain>
    </source>
</reference>
<dbReference type="InterPro" id="IPR000073">
    <property type="entry name" value="AB_hydrolase_1"/>
</dbReference>
<keyword evidence="2" id="KW-0378">Hydrolase</keyword>
<dbReference type="Proteomes" id="UP001058290">
    <property type="component" value="Chromosome"/>
</dbReference>
<dbReference type="Pfam" id="PF00561">
    <property type="entry name" value="Abhydrolase_1"/>
    <property type="match status" value="1"/>
</dbReference>
<feature type="domain" description="AB hydrolase-1" evidence="1">
    <location>
        <begin position="38"/>
        <end position="155"/>
    </location>
</feature>
<sequence>MTAISDTAAIAQEHWIGLPQQGRLYAKTWTPSTAHKAPLVLMHDSLGSVALWRDFPAQLAQATGRQVIAYDRLGFGQSDARGDTLAPQFVGEEAEIYFPIVRQHLGLTRFALFGHSVGGGMGIAIAAGAGQDCTALVTIAAQAFVEDRTRAGIVDARALFQDAAQLERLARYHGSKARWVVDAWTETWLSPAFSGWSVDAWLPRLQCPLLAIHGELDEYGSTAHPERIARQAGAGGQTAIIAGAHHVPHREMAEQVLGRVQTFLAQAD</sequence>
<evidence type="ECO:0000313" key="2">
    <source>
        <dbReference type="EMBL" id="UXC18501.1"/>
    </source>
</evidence>